<protein>
    <submittedName>
        <fullName evidence="4">Hydroxylamine reductase</fullName>
    </submittedName>
</protein>
<dbReference type="GO" id="GO:0004601">
    <property type="term" value="F:peroxidase activity"/>
    <property type="evidence" value="ECO:0007669"/>
    <property type="project" value="TreeGrafter"/>
</dbReference>
<name>A0A090QZ61_9GAMM</name>
<dbReference type="AlphaFoldDB" id="A0A090QZ61"/>
<organism evidence="4 5">
    <name type="scientific">Photobacterium aphoticum</name>
    <dbReference type="NCBI Taxonomy" id="754436"/>
    <lineage>
        <taxon>Bacteria</taxon>
        <taxon>Pseudomonadati</taxon>
        <taxon>Pseudomonadota</taxon>
        <taxon>Gammaproteobacteria</taxon>
        <taxon>Vibrionales</taxon>
        <taxon>Vibrionaceae</taxon>
        <taxon>Photobacterium</taxon>
    </lineage>
</organism>
<proteinExistence type="predicted"/>
<dbReference type="eggNOG" id="COG1151">
    <property type="taxonomic scope" value="Bacteria"/>
</dbReference>
<dbReference type="GO" id="GO:0046872">
    <property type="term" value="F:metal ion binding"/>
    <property type="evidence" value="ECO:0007669"/>
    <property type="project" value="UniProtKB-KW"/>
</dbReference>
<dbReference type="Pfam" id="PF03063">
    <property type="entry name" value="Prismane"/>
    <property type="match status" value="1"/>
</dbReference>
<keyword evidence="3" id="KW-0411">Iron-sulfur</keyword>
<dbReference type="PANTHER" id="PTHR30109">
    <property type="entry name" value="HYDROXYLAMINE REDUCTASE"/>
    <property type="match status" value="1"/>
</dbReference>
<dbReference type="InterPro" id="IPR016099">
    <property type="entry name" value="Prismane-like_a/b-sand"/>
</dbReference>
<dbReference type="EMBL" id="BBMN01000017">
    <property type="protein sequence ID" value="GAL07533.1"/>
    <property type="molecule type" value="Genomic_DNA"/>
</dbReference>
<evidence type="ECO:0000256" key="3">
    <source>
        <dbReference type="ARBA" id="ARBA00023014"/>
    </source>
</evidence>
<dbReference type="GO" id="GO:0042542">
    <property type="term" value="P:response to hydrogen peroxide"/>
    <property type="evidence" value="ECO:0007669"/>
    <property type="project" value="TreeGrafter"/>
</dbReference>
<evidence type="ECO:0000313" key="4">
    <source>
        <dbReference type="EMBL" id="GAL07533.1"/>
    </source>
</evidence>
<accession>A0A090QZ61</accession>
<gene>
    <name evidence="4" type="ORF">JCM19237_1473</name>
</gene>
<reference evidence="4 5" key="1">
    <citation type="journal article" date="2014" name="Genome Announc.">
        <title>Draft Genome Sequences of Two Vibrionaceae Species, Vibrio ponticus C121 and Photobacterium aphoticum C119, Isolated as Coral Reef Microbiota.</title>
        <authorList>
            <person name="Al-saari N."/>
            <person name="Meirelles P.M."/>
            <person name="Mino S."/>
            <person name="Suda W."/>
            <person name="Oshima K."/>
            <person name="Hattori M."/>
            <person name="Ohkuma M."/>
            <person name="Thompson F.L."/>
            <person name="Gomez-Gil B."/>
            <person name="Sawabe T."/>
            <person name="Sawabe T."/>
        </authorList>
    </citation>
    <scope>NUCLEOTIDE SEQUENCE [LARGE SCALE GENOMIC DNA]</scope>
    <source>
        <strain evidence="4 5">JCM 19237</strain>
    </source>
</reference>
<dbReference type="GO" id="GO:0050418">
    <property type="term" value="F:hydroxylamine reductase activity"/>
    <property type="evidence" value="ECO:0007669"/>
    <property type="project" value="TreeGrafter"/>
</dbReference>
<sequence>MIALALSDAMGVPVNDLPVNIVLSWMEQKAVLILLALFNLGIQNIYLGPNPPEFVNEAIFAFLQQQFNLQLTGDAQADLEKMLNPQPQLTVVEV</sequence>
<dbReference type="Gene3D" id="3.40.50.2030">
    <property type="match status" value="1"/>
</dbReference>
<comment type="caution">
    <text evidence="4">The sequence shown here is derived from an EMBL/GenBank/DDBJ whole genome shotgun (WGS) entry which is preliminary data.</text>
</comment>
<dbReference type="STRING" id="754436.JCM19237_1473"/>
<dbReference type="Proteomes" id="UP000029227">
    <property type="component" value="Unassembled WGS sequence"/>
</dbReference>
<dbReference type="InterPro" id="IPR011254">
    <property type="entry name" value="Prismane-like_sf"/>
</dbReference>
<dbReference type="InterPro" id="IPR004137">
    <property type="entry name" value="HCP/CODH"/>
</dbReference>
<dbReference type="SUPFAM" id="SSF56821">
    <property type="entry name" value="Prismane protein-like"/>
    <property type="match status" value="1"/>
</dbReference>
<keyword evidence="1" id="KW-0479">Metal-binding</keyword>
<dbReference type="GO" id="GO:0051536">
    <property type="term" value="F:iron-sulfur cluster binding"/>
    <property type="evidence" value="ECO:0007669"/>
    <property type="project" value="UniProtKB-KW"/>
</dbReference>
<dbReference type="PANTHER" id="PTHR30109:SF0">
    <property type="entry name" value="HYDROXYLAMINE REDUCTASE"/>
    <property type="match status" value="1"/>
</dbReference>
<evidence type="ECO:0000313" key="5">
    <source>
        <dbReference type="Proteomes" id="UP000029227"/>
    </source>
</evidence>
<keyword evidence="2" id="KW-0408">Iron</keyword>
<evidence type="ECO:0000256" key="1">
    <source>
        <dbReference type="ARBA" id="ARBA00022723"/>
    </source>
</evidence>
<evidence type="ECO:0000256" key="2">
    <source>
        <dbReference type="ARBA" id="ARBA00023004"/>
    </source>
</evidence>